<dbReference type="RefSeq" id="WP_172416545.1">
    <property type="nucleotide sequence ID" value="NZ_AP022821.1"/>
</dbReference>
<dbReference type="Gene3D" id="3.40.50.150">
    <property type="entry name" value="Vaccinia Virus protein VP39"/>
    <property type="match status" value="1"/>
</dbReference>
<gene>
    <name evidence="1" type="ORF">HMSLTHF_29000</name>
</gene>
<dbReference type="EMBL" id="AP022821">
    <property type="protein sequence ID" value="BCA93125.1"/>
    <property type="molecule type" value="Genomic_DNA"/>
</dbReference>
<name>A0A6F8SXJ5_9GAMM</name>
<dbReference type="Proteomes" id="UP000503197">
    <property type="component" value="Chromosome"/>
</dbReference>
<sequence length="255" mass="28348">MAGEGAATGAELYVGHGTVWVNGDNGYIAMQVSGLEVLPGAGLTDSGSIQEKIPERKFHSHTHILYDIRTLLGEREANYLEIGSYVGHSASLMLSHKLKTNVYCIDPLCLPASHFQGNENQEKTLVENLERAGGSYEVIKGYSTEGKVIDFFANSGKEFDILFIDGDHSIQGVLNDFYNYEKMVAKGGFIVFDDYWDAEHSPGVYRAVQEIVNFIKKNKLPYLVLGSLENTQYAPPVWLEGDRKGLLNEFILFKL</sequence>
<evidence type="ECO:0000313" key="1">
    <source>
        <dbReference type="EMBL" id="BCA93125.1"/>
    </source>
</evidence>
<dbReference type="SUPFAM" id="SSF53335">
    <property type="entry name" value="S-adenosyl-L-methionine-dependent methyltransferases"/>
    <property type="match status" value="1"/>
</dbReference>
<dbReference type="AlphaFoldDB" id="A0A6F8SXJ5"/>
<evidence type="ECO:0000313" key="2">
    <source>
        <dbReference type="Proteomes" id="UP000503197"/>
    </source>
</evidence>
<dbReference type="InterPro" id="IPR029063">
    <property type="entry name" value="SAM-dependent_MTases_sf"/>
</dbReference>
<proteinExistence type="predicted"/>
<accession>A0A6F8SXJ5</accession>
<organism evidence="1 2">
    <name type="scientific">Vreelandella aquamarina</name>
    <dbReference type="NCBI Taxonomy" id="77097"/>
    <lineage>
        <taxon>Bacteria</taxon>
        <taxon>Pseudomonadati</taxon>
        <taxon>Pseudomonadota</taxon>
        <taxon>Gammaproteobacteria</taxon>
        <taxon>Oceanospirillales</taxon>
        <taxon>Halomonadaceae</taxon>
        <taxon>Vreelandella</taxon>
    </lineage>
</organism>
<evidence type="ECO:0008006" key="3">
    <source>
        <dbReference type="Google" id="ProtNLM"/>
    </source>
</evidence>
<reference evidence="1 2" key="1">
    <citation type="submission" date="2020-02" db="EMBL/GenBank/DDBJ databases">
        <title>Complete Genome Sequence of Halomonas meridiana strain BAA-801, Isolated from Deep Sea Thermal Vent.</title>
        <authorList>
            <person name="Takahashi Y."/>
            <person name="Takahashi H."/>
            <person name="Galipon J."/>
            <person name="Arakawa K."/>
        </authorList>
    </citation>
    <scope>NUCLEOTIDE SEQUENCE [LARGE SCALE GENOMIC DNA]</scope>
    <source>
        <strain evidence="1 2">Slthf1</strain>
    </source>
</reference>
<dbReference type="Pfam" id="PF13578">
    <property type="entry name" value="Methyltransf_24"/>
    <property type="match status" value="1"/>
</dbReference>
<protein>
    <recommendedName>
        <fullName evidence="3">Methyltransferase domain-containing protein</fullName>
    </recommendedName>
</protein>